<dbReference type="AlphaFoldDB" id="A0A834VY60"/>
<evidence type="ECO:0000313" key="1">
    <source>
        <dbReference type="EMBL" id="KAF7801577.1"/>
    </source>
</evidence>
<proteinExistence type="predicted"/>
<accession>A0A834VY60</accession>
<comment type="caution">
    <text evidence="1">The sequence shown here is derived from an EMBL/GenBank/DDBJ whole genome shotgun (WGS) entry which is preliminary data.</text>
</comment>
<evidence type="ECO:0000313" key="2">
    <source>
        <dbReference type="Proteomes" id="UP000634136"/>
    </source>
</evidence>
<dbReference type="Proteomes" id="UP000634136">
    <property type="component" value="Unassembled WGS sequence"/>
</dbReference>
<gene>
    <name evidence="1" type="ORF">G2W53_040688</name>
</gene>
<dbReference type="EMBL" id="JAAIUW010000013">
    <property type="protein sequence ID" value="KAF7801577.1"/>
    <property type="molecule type" value="Genomic_DNA"/>
</dbReference>
<keyword evidence="2" id="KW-1185">Reference proteome</keyword>
<sequence>MAPFHCPPWLWRLLMEYSQAKYKVDRSKDIIQLHPSSALPSLNLVSLSRSASVSALVFSLSFTLSTVVEGLKLPPPRSLLELGLRSRSNPTVMYQRQCLPRQVRPPKPRHHEDHLPCHKSTQENAISALSKLAKHNDGKEVIMVEEELEKMKRAR</sequence>
<reference evidence="1" key="1">
    <citation type="submission" date="2020-09" db="EMBL/GenBank/DDBJ databases">
        <title>Genome-Enabled Discovery of Anthraquinone Biosynthesis in Senna tora.</title>
        <authorList>
            <person name="Kang S.-H."/>
            <person name="Pandey R.P."/>
            <person name="Lee C.-M."/>
            <person name="Sim J.-S."/>
            <person name="Jeong J.-T."/>
            <person name="Choi B.-S."/>
            <person name="Jung M."/>
            <person name="Ginzburg D."/>
            <person name="Zhao K."/>
            <person name="Won S.Y."/>
            <person name="Oh T.-J."/>
            <person name="Yu Y."/>
            <person name="Kim N.-H."/>
            <person name="Lee O.R."/>
            <person name="Lee T.-H."/>
            <person name="Bashyal P."/>
            <person name="Kim T.-S."/>
            <person name="Lee W.-H."/>
            <person name="Kawkins C."/>
            <person name="Kim C.-K."/>
            <person name="Kim J.S."/>
            <person name="Ahn B.O."/>
            <person name="Rhee S.Y."/>
            <person name="Sohng J.K."/>
        </authorList>
    </citation>
    <scope>NUCLEOTIDE SEQUENCE</scope>
    <source>
        <tissue evidence="1">Leaf</tissue>
    </source>
</reference>
<name>A0A834VY60_9FABA</name>
<protein>
    <submittedName>
        <fullName evidence="1">Uncharacterized protein</fullName>
    </submittedName>
</protein>
<organism evidence="1 2">
    <name type="scientific">Senna tora</name>
    <dbReference type="NCBI Taxonomy" id="362788"/>
    <lineage>
        <taxon>Eukaryota</taxon>
        <taxon>Viridiplantae</taxon>
        <taxon>Streptophyta</taxon>
        <taxon>Embryophyta</taxon>
        <taxon>Tracheophyta</taxon>
        <taxon>Spermatophyta</taxon>
        <taxon>Magnoliopsida</taxon>
        <taxon>eudicotyledons</taxon>
        <taxon>Gunneridae</taxon>
        <taxon>Pentapetalae</taxon>
        <taxon>rosids</taxon>
        <taxon>fabids</taxon>
        <taxon>Fabales</taxon>
        <taxon>Fabaceae</taxon>
        <taxon>Caesalpinioideae</taxon>
        <taxon>Cassia clade</taxon>
        <taxon>Senna</taxon>
    </lineage>
</organism>